<name>A0A5C3KP10_COPMA</name>
<sequence length="571" mass="62527">MSSFLLALKALLRHILLRLLRAVYPPLNDVCIRVQKSPGLPVPNPTSSYWLQTPSPIAKHNADPSVPLPEYADIVIIGSGITGTSFARTILDYKSGHDVLGAPLKIVMLDARDTCSGATGRNGGHVTPVLYQEYSDIKAVHGKDMAQKIIRFRLAHISQTLQVAKEENLLDDSQGREVEAFDVFFDKGLFRKAKLLLKEFQADLPDESTDYKICETREELDKLQLSKSIVGCFSTRAGAIHPYRLVTGILARLLTSYPDSFDIYSHTPCTQITSPDDSDNCYTALTPRGKIRAHHIVHASNGWVSHLLPGMRGIIFPSRGCMTAQIPRKGLGSIPPELSNNAQSKPALYDASSWTGNRSFVIYPKSNVGTYDYLTQQTSSTGPHTMYPQPRGELMLGGGFTQSLATEVGTADDSECNARVSGYLSTALRRVFSVSGGADEDKEDVVATWSGVLGLSADEMPWVGRIPEKITGRSLGRKDTKSEGSPNGQGLASSGEWIAAGYSGEGMVHAWLSGKALGWMVLGLDLDSPVAGDETRSRRDSKPGLEWFPEVFRITEERWKRAEFEDLMGTF</sequence>
<dbReference type="STRING" id="230819.A0A5C3KP10"/>
<dbReference type="OrthoDB" id="429143at2759"/>
<dbReference type="Gene3D" id="3.50.50.60">
    <property type="entry name" value="FAD/NAD(P)-binding domain"/>
    <property type="match status" value="1"/>
</dbReference>
<evidence type="ECO:0000313" key="5">
    <source>
        <dbReference type="Proteomes" id="UP000307440"/>
    </source>
</evidence>
<dbReference type="AlphaFoldDB" id="A0A5C3KP10"/>
<dbReference type="EMBL" id="ML210251">
    <property type="protein sequence ID" value="TFK22042.1"/>
    <property type="molecule type" value="Genomic_DNA"/>
</dbReference>
<dbReference type="Pfam" id="PF01266">
    <property type="entry name" value="DAO"/>
    <property type="match status" value="1"/>
</dbReference>
<dbReference type="SUPFAM" id="SSF51905">
    <property type="entry name" value="FAD/NAD(P)-binding domain"/>
    <property type="match status" value="1"/>
</dbReference>
<protein>
    <submittedName>
        <fullName evidence="4">DAO-domain-containing protein</fullName>
    </submittedName>
</protein>
<reference evidence="4 5" key="1">
    <citation type="journal article" date="2019" name="Nat. Ecol. Evol.">
        <title>Megaphylogeny resolves global patterns of mushroom evolution.</title>
        <authorList>
            <person name="Varga T."/>
            <person name="Krizsan K."/>
            <person name="Foldi C."/>
            <person name="Dima B."/>
            <person name="Sanchez-Garcia M."/>
            <person name="Sanchez-Ramirez S."/>
            <person name="Szollosi G.J."/>
            <person name="Szarkandi J.G."/>
            <person name="Papp V."/>
            <person name="Albert L."/>
            <person name="Andreopoulos W."/>
            <person name="Angelini C."/>
            <person name="Antonin V."/>
            <person name="Barry K.W."/>
            <person name="Bougher N.L."/>
            <person name="Buchanan P."/>
            <person name="Buyck B."/>
            <person name="Bense V."/>
            <person name="Catcheside P."/>
            <person name="Chovatia M."/>
            <person name="Cooper J."/>
            <person name="Damon W."/>
            <person name="Desjardin D."/>
            <person name="Finy P."/>
            <person name="Geml J."/>
            <person name="Haridas S."/>
            <person name="Hughes K."/>
            <person name="Justo A."/>
            <person name="Karasinski D."/>
            <person name="Kautmanova I."/>
            <person name="Kiss B."/>
            <person name="Kocsube S."/>
            <person name="Kotiranta H."/>
            <person name="LaButti K.M."/>
            <person name="Lechner B.E."/>
            <person name="Liimatainen K."/>
            <person name="Lipzen A."/>
            <person name="Lukacs Z."/>
            <person name="Mihaltcheva S."/>
            <person name="Morgado L.N."/>
            <person name="Niskanen T."/>
            <person name="Noordeloos M.E."/>
            <person name="Ohm R.A."/>
            <person name="Ortiz-Santana B."/>
            <person name="Ovrebo C."/>
            <person name="Racz N."/>
            <person name="Riley R."/>
            <person name="Savchenko A."/>
            <person name="Shiryaev A."/>
            <person name="Soop K."/>
            <person name="Spirin V."/>
            <person name="Szebenyi C."/>
            <person name="Tomsovsky M."/>
            <person name="Tulloss R.E."/>
            <person name="Uehling J."/>
            <person name="Grigoriev I.V."/>
            <person name="Vagvolgyi C."/>
            <person name="Papp T."/>
            <person name="Martin F.M."/>
            <person name="Miettinen O."/>
            <person name="Hibbett D.S."/>
            <person name="Nagy L.G."/>
        </authorList>
    </citation>
    <scope>NUCLEOTIDE SEQUENCE [LARGE SCALE GENOMIC DNA]</scope>
    <source>
        <strain evidence="4 5">CBS 121175</strain>
    </source>
</reference>
<dbReference type="GO" id="GO:0005737">
    <property type="term" value="C:cytoplasm"/>
    <property type="evidence" value="ECO:0007669"/>
    <property type="project" value="TreeGrafter"/>
</dbReference>
<feature type="compositionally biased region" description="Polar residues" evidence="1">
    <location>
        <begin position="483"/>
        <end position="492"/>
    </location>
</feature>
<dbReference type="Gene3D" id="3.30.9.10">
    <property type="entry name" value="D-Amino Acid Oxidase, subunit A, domain 2"/>
    <property type="match status" value="1"/>
</dbReference>
<accession>A0A5C3KP10</accession>
<gene>
    <name evidence="4" type="ORF">FA15DRAFT_758278</name>
</gene>
<feature type="region of interest" description="Disordered" evidence="1">
    <location>
        <begin position="471"/>
        <end position="493"/>
    </location>
</feature>
<feature type="chain" id="PRO_5022821495" evidence="2">
    <location>
        <begin position="23"/>
        <end position="571"/>
    </location>
</feature>
<evidence type="ECO:0000313" key="4">
    <source>
        <dbReference type="EMBL" id="TFK22042.1"/>
    </source>
</evidence>
<dbReference type="InterPro" id="IPR006076">
    <property type="entry name" value="FAD-dep_OxRdtase"/>
</dbReference>
<evidence type="ECO:0000259" key="3">
    <source>
        <dbReference type="Pfam" id="PF01266"/>
    </source>
</evidence>
<dbReference type="Proteomes" id="UP000307440">
    <property type="component" value="Unassembled WGS sequence"/>
</dbReference>
<organism evidence="4 5">
    <name type="scientific">Coprinopsis marcescibilis</name>
    <name type="common">Agaric fungus</name>
    <name type="synonym">Psathyrella marcescibilis</name>
    <dbReference type="NCBI Taxonomy" id="230819"/>
    <lineage>
        <taxon>Eukaryota</taxon>
        <taxon>Fungi</taxon>
        <taxon>Dikarya</taxon>
        <taxon>Basidiomycota</taxon>
        <taxon>Agaricomycotina</taxon>
        <taxon>Agaricomycetes</taxon>
        <taxon>Agaricomycetidae</taxon>
        <taxon>Agaricales</taxon>
        <taxon>Agaricineae</taxon>
        <taxon>Psathyrellaceae</taxon>
        <taxon>Coprinopsis</taxon>
    </lineage>
</organism>
<keyword evidence="5" id="KW-1185">Reference proteome</keyword>
<dbReference type="InterPro" id="IPR036188">
    <property type="entry name" value="FAD/NAD-bd_sf"/>
</dbReference>
<feature type="compositionally biased region" description="Basic and acidic residues" evidence="1">
    <location>
        <begin position="471"/>
        <end position="482"/>
    </location>
</feature>
<dbReference type="PANTHER" id="PTHR13847">
    <property type="entry name" value="SARCOSINE DEHYDROGENASE-RELATED"/>
    <property type="match status" value="1"/>
</dbReference>
<feature type="domain" description="FAD dependent oxidoreductase" evidence="3">
    <location>
        <begin position="73"/>
        <end position="517"/>
    </location>
</feature>
<proteinExistence type="predicted"/>
<evidence type="ECO:0000256" key="2">
    <source>
        <dbReference type="SAM" id="SignalP"/>
    </source>
</evidence>
<keyword evidence="2" id="KW-0732">Signal</keyword>
<evidence type="ECO:0000256" key="1">
    <source>
        <dbReference type="SAM" id="MobiDB-lite"/>
    </source>
</evidence>
<dbReference type="PANTHER" id="PTHR13847:SF213">
    <property type="entry name" value="DEPENDENT OXIDOREDUCTASE, PUTATIVE-RELATED"/>
    <property type="match status" value="1"/>
</dbReference>
<feature type="signal peptide" evidence="2">
    <location>
        <begin position="1"/>
        <end position="22"/>
    </location>
</feature>